<proteinExistence type="predicted"/>
<keyword evidence="5" id="KW-1185">Reference proteome</keyword>
<dbReference type="InterPro" id="IPR001387">
    <property type="entry name" value="Cro/C1-type_HTH"/>
</dbReference>
<dbReference type="GO" id="GO:0003677">
    <property type="term" value="F:DNA binding"/>
    <property type="evidence" value="ECO:0007669"/>
    <property type="project" value="InterPro"/>
</dbReference>
<evidence type="ECO:0000256" key="1">
    <source>
        <dbReference type="SAM" id="MobiDB-lite"/>
    </source>
</evidence>
<dbReference type="EMBL" id="FRCZ01000004">
    <property type="protein sequence ID" value="SHN16993.1"/>
    <property type="molecule type" value="Genomic_DNA"/>
</dbReference>
<feature type="compositionally biased region" description="Acidic residues" evidence="1">
    <location>
        <begin position="135"/>
        <end position="146"/>
    </location>
</feature>
<dbReference type="InterPro" id="IPR050400">
    <property type="entry name" value="Bact_Cytoskel_RodZ"/>
</dbReference>
<dbReference type="SMART" id="SM00530">
    <property type="entry name" value="HTH_XRE"/>
    <property type="match status" value="1"/>
</dbReference>
<dbReference type="CDD" id="cd00093">
    <property type="entry name" value="HTH_XRE"/>
    <property type="match status" value="1"/>
</dbReference>
<feature type="domain" description="HTH cro/C1-type" evidence="3">
    <location>
        <begin position="7"/>
        <end position="67"/>
    </location>
</feature>
<evidence type="ECO:0000256" key="2">
    <source>
        <dbReference type="SAM" id="Phobius"/>
    </source>
</evidence>
<dbReference type="InterPro" id="IPR010982">
    <property type="entry name" value="Lambda_DNA-bd_dom_sf"/>
</dbReference>
<dbReference type="PROSITE" id="PS50943">
    <property type="entry name" value="HTH_CROC1"/>
    <property type="match status" value="1"/>
</dbReference>
<keyword evidence="2" id="KW-0472">Membrane</keyword>
<gene>
    <name evidence="4" type="ORF">SAMN05216179_2242</name>
</gene>
<dbReference type="Pfam" id="PF13413">
    <property type="entry name" value="HTH_25"/>
    <property type="match status" value="1"/>
</dbReference>
<keyword evidence="2" id="KW-0812">Transmembrane</keyword>
<accession>A0A1M7PIK0</accession>
<feature type="compositionally biased region" description="Acidic residues" evidence="1">
    <location>
        <begin position="167"/>
        <end position="190"/>
    </location>
</feature>
<dbReference type="STRING" id="1027249.SAMN05216179_2242"/>
<organism evidence="4 5">
    <name type="scientific">Gracilibacillus kekensis</name>
    <dbReference type="NCBI Taxonomy" id="1027249"/>
    <lineage>
        <taxon>Bacteria</taxon>
        <taxon>Bacillati</taxon>
        <taxon>Bacillota</taxon>
        <taxon>Bacilli</taxon>
        <taxon>Bacillales</taxon>
        <taxon>Bacillaceae</taxon>
        <taxon>Gracilibacillus</taxon>
    </lineage>
</organism>
<keyword evidence="2" id="KW-1133">Transmembrane helix</keyword>
<sequence>MGIGERLKQERELKNMTLEEVQKMTKIQARYLDAIEQERFNVMPGSFYVRAFIKEYANVLGINAEELMDEYKNDLPFEKEENIALTRVKSSKKNKPTVNSPTIFSFLPSIIVVLLIIGIIVLVWLFKQGYFGSDNDGDPTPVDDNDSNAGESVELRPSQDENTNGNNEEDTSEDSDEEEVEEKELEEPEPQTEISLDNYENNESYYTVTTSEDNVELVLNTENQNWVEVEDENGERLFYEMLTTDNSPTEINISDMGEVYIKFAEPQSINISINEIDLTLSDEIQASTVQEAWITLDEQ</sequence>
<evidence type="ECO:0000259" key="3">
    <source>
        <dbReference type="PROSITE" id="PS50943"/>
    </source>
</evidence>
<feature type="region of interest" description="Disordered" evidence="1">
    <location>
        <begin position="134"/>
        <end position="193"/>
    </location>
</feature>
<evidence type="ECO:0000313" key="5">
    <source>
        <dbReference type="Proteomes" id="UP000184184"/>
    </source>
</evidence>
<dbReference type="Gene3D" id="1.10.260.40">
    <property type="entry name" value="lambda repressor-like DNA-binding domains"/>
    <property type="match status" value="1"/>
</dbReference>
<dbReference type="PANTHER" id="PTHR34475:SF1">
    <property type="entry name" value="CYTOSKELETON PROTEIN RODZ"/>
    <property type="match status" value="1"/>
</dbReference>
<reference evidence="4 5" key="1">
    <citation type="submission" date="2016-11" db="EMBL/GenBank/DDBJ databases">
        <authorList>
            <person name="Jaros S."/>
            <person name="Januszkiewicz K."/>
            <person name="Wedrychowicz H."/>
        </authorList>
    </citation>
    <scope>NUCLEOTIDE SEQUENCE [LARGE SCALE GENOMIC DNA]</scope>
    <source>
        <strain evidence="4 5">CGMCC 1.10681</strain>
    </source>
</reference>
<dbReference type="AlphaFoldDB" id="A0A1M7PIK0"/>
<evidence type="ECO:0000313" key="4">
    <source>
        <dbReference type="EMBL" id="SHN16993.1"/>
    </source>
</evidence>
<feature type="transmembrane region" description="Helical" evidence="2">
    <location>
        <begin position="103"/>
        <end position="126"/>
    </location>
</feature>
<dbReference type="RefSeq" id="WP_073201939.1">
    <property type="nucleotide sequence ID" value="NZ_FRCZ01000004.1"/>
</dbReference>
<dbReference type="SUPFAM" id="SSF47413">
    <property type="entry name" value="lambda repressor-like DNA-binding domains"/>
    <property type="match status" value="1"/>
</dbReference>
<dbReference type="OrthoDB" id="9797543at2"/>
<name>A0A1M7PIK0_9BACI</name>
<protein>
    <submittedName>
        <fullName evidence="4">Protein RodZ, contains Xre-like HTH and DUF4115 domains</fullName>
    </submittedName>
</protein>
<dbReference type="Proteomes" id="UP000184184">
    <property type="component" value="Unassembled WGS sequence"/>
</dbReference>
<dbReference type="PANTHER" id="PTHR34475">
    <property type="match status" value="1"/>
</dbReference>